<evidence type="ECO:0000313" key="4">
    <source>
        <dbReference type="Proteomes" id="UP000236642"/>
    </source>
</evidence>
<evidence type="ECO:0000259" key="2">
    <source>
        <dbReference type="Pfam" id="PF01757"/>
    </source>
</evidence>
<dbReference type="GO" id="GO:0016020">
    <property type="term" value="C:membrane"/>
    <property type="evidence" value="ECO:0007669"/>
    <property type="project" value="TreeGrafter"/>
</dbReference>
<feature type="transmembrane region" description="Helical" evidence="1">
    <location>
        <begin position="21"/>
        <end position="42"/>
    </location>
</feature>
<dbReference type="Pfam" id="PF01757">
    <property type="entry name" value="Acyl_transf_3"/>
    <property type="match status" value="1"/>
</dbReference>
<feature type="transmembrane region" description="Helical" evidence="1">
    <location>
        <begin position="289"/>
        <end position="307"/>
    </location>
</feature>
<dbReference type="InterPro" id="IPR002656">
    <property type="entry name" value="Acyl_transf_3_dom"/>
</dbReference>
<organism evidence="3 4">
    <name type="scientific">Candidatus Thermoflexus japonica</name>
    <dbReference type="NCBI Taxonomy" id="2035417"/>
    <lineage>
        <taxon>Bacteria</taxon>
        <taxon>Bacillati</taxon>
        <taxon>Chloroflexota</taxon>
        <taxon>Thermoflexia</taxon>
        <taxon>Thermoflexales</taxon>
        <taxon>Thermoflexaceae</taxon>
        <taxon>Thermoflexus</taxon>
    </lineage>
</organism>
<sequence length="407" mass="46137">MMEPASTGAPRLAWLSAMRGLAILMIVLYHITIAIYGVPWFAHPRSDWPELTARIAQLRPIPQENLTAFLLANLFRYTGWLGYQGTGVFLVISGFGLTWALVGRSREALLDRRAFYMRRFLRLFPLYWAGHLFFLVFNNLAGWRPFSPLDPRFMLSLLGLRFLPGVFHFISPAWWFIVLIMQLYAVFPFLWEALKRLGAVRFWIAAALLTVLTRMIGFFLLPVDPEMWSRGLLFTSRLGEFALGMALAWQAAGDPGKVHGWLRSPRSWLVLSLLYGCGIGLSFTRPGAAISPLFIAPAAAGFLMLLARDLLPRWPQAARVFSQVGNFSYGVMVFHQPILWALIVRLWPFHMPLMIRLSLIGAATVLIILFSAAAEIGVNELLRRWPLNRIFPPIGPYARVPVRNISL</sequence>
<keyword evidence="1" id="KW-0472">Membrane</keyword>
<evidence type="ECO:0000313" key="3">
    <source>
        <dbReference type="EMBL" id="GBD10275.1"/>
    </source>
</evidence>
<keyword evidence="1" id="KW-0812">Transmembrane</keyword>
<dbReference type="InterPro" id="IPR050879">
    <property type="entry name" value="Acyltransferase_3"/>
</dbReference>
<feature type="domain" description="Acyltransferase 3" evidence="2">
    <location>
        <begin position="13"/>
        <end position="370"/>
    </location>
</feature>
<dbReference type="PANTHER" id="PTHR23028:SF53">
    <property type="entry name" value="ACYL_TRANSF_3 DOMAIN-CONTAINING PROTEIN"/>
    <property type="match status" value="1"/>
</dbReference>
<feature type="transmembrane region" description="Helical" evidence="1">
    <location>
        <begin position="327"/>
        <end position="347"/>
    </location>
</feature>
<comment type="caution">
    <text evidence="3">The sequence shown here is derived from an EMBL/GenBank/DDBJ whole genome shotgun (WGS) entry which is preliminary data.</text>
</comment>
<name>A0A2H5Y9Y1_9CHLR</name>
<dbReference type="EMBL" id="BEHY01000143">
    <property type="protein sequence ID" value="GBD10275.1"/>
    <property type="molecule type" value="Genomic_DNA"/>
</dbReference>
<feature type="transmembrane region" description="Helical" evidence="1">
    <location>
        <begin position="123"/>
        <end position="146"/>
    </location>
</feature>
<protein>
    <recommendedName>
        <fullName evidence="2">Acyltransferase 3 domain-containing protein</fullName>
    </recommendedName>
</protein>
<gene>
    <name evidence="3" type="ORF">HRbin22_02542</name>
</gene>
<dbReference type="AlphaFoldDB" id="A0A2H5Y9Y1"/>
<dbReference type="PANTHER" id="PTHR23028">
    <property type="entry name" value="ACETYLTRANSFERASE"/>
    <property type="match status" value="1"/>
</dbReference>
<dbReference type="GO" id="GO:0016747">
    <property type="term" value="F:acyltransferase activity, transferring groups other than amino-acyl groups"/>
    <property type="evidence" value="ECO:0007669"/>
    <property type="project" value="InterPro"/>
</dbReference>
<keyword evidence="1" id="KW-1133">Transmembrane helix</keyword>
<feature type="transmembrane region" description="Helical" evidence="1">
    <location>
        <begin position="166"/>
        <end position="190"/>
    </location>
</feature>
<dbReference type="GO" id="GO:0000271">
    <property type="term" value="P:polysaccharide biosynthetic process"/>
    <property type="evidence" value="ECO:0007669"/>
    <property type="project" value="TreeGrafter"/>
</dbReference>
<accession>A0A2H5Y9Y1</accession>
<proteinExistence type="predicted"/>
<feature type="transmembrane region" description="Helical" evidence="1">
    <location>
        <begin position="80"/>
        <end position="102"/>
    </location>
</feature>
<feature type="transmembrane region" description="Helical" evidence="1">
    <location>
        <begin position="202"/>
        <end position="221"/>
    </location>
</feature>
<feature type="transmembrane region" description="Helical" evidence="1">
    <location>
        <begin position="353"/>
        <end position="374"/>
    </location>
</feature>
<evidence type="ECO:0000256" key="1">
    <source>
        <dbReference type="SAM" id="Phobius"/>
    </source>
</evidence>
<dbReference type="Proteomes" id="UP000236642">
    <property type="component" value="Unassembled WGS sequence"/>
</dbReference>
<reference evidence="4" key="1">
    <citation type="submission" date="2017-09" db="EMBL/GenBank/DDBJ databases">
        <title>Metaegenomics of thermophilic ammonia-oxidizing enrichment culture.</title>
        <authorList>
            <person name="Kato S."/>
            <person name="Suzuki K."/>
        </authorList>
    </citation>
    <scope>NUCLEOTIDE SEQUENCE [LARGE SCALE GENOMIC DNA]</scope>
</reference>